<evidence type="ECO:0000313" key="1">
    <source>
        <dbReference type="EMBL" id="TMQ69896.1"/>
    </source>
</evidence>
<reference evidence="1 2" key="1">
    <citation type="journal article" date="2019" name="Nat. Microbiol.">
        <title>Mediterranean grassland soil C-N compound turnover is dependent on rainfall and depth, and is mediated by genomically divergent microorganisms.</title>
        <authorList>
            <person name="Diamond S."/>
            <person name="Andeer P.F."/>
            <person name="Li Z."/>
            <person name="Crits-Christoph A."/>
            <person name="Burstein D."/>
            <person name="Anantharaman K."/>
            <person name="Lane K.R."/>
            <person name="Thomas B.C."/>
            <person name="Pan C."/>
            <person name="Northen T.R."/>
            <person name="Banfield J.F."/>
        </authorList>
    </citation>
    <scope>NUCLEOTIDE SEQUENCE [LARGE SCALE GENOMIC DNA]</scope>
    <source>
        <strain evidence="1">WS_11</strain>
    </source>
</reference>
<dbReference type="Pfam" id="PF05973">
    <property type="entry name" value="Gp49"/>
    <property type="match status" value="1"/>
</dbReference>
<sequence>MRKQTTKPLFWLGSSRKDLRGFPEPVKDIIGHALFIAQLGRKHEDAKPLRGYGGAGVLELVEDFDGDTYRAVYTVKFTDAVYVLHVFQKKSKKAIKTPQKDLDLIKERLRRAEQDHAIWSKSGE</sequence>
<gene>
    <name evidence="1" type="ORF">E6K81_13900</name>
</gene>
<dbReference type="AlphaFoldDB" id="A0A538U1W6"/>
<dbReference type="InterPro" id="IPR009241">
    <property type="entry name" value="HigB-like"/>
</dbReference>
<proteinExistence type="predicted"/>
<name>A0A538U1W6_UNCEI</name>
<accession>A0A538U1W6</accession>
<dbReference type="Proteomes" id="UP000319771">
    <property type="component" value="Unassembled WGS sequence"/>
</dbReference>
<protein>
    <recommendedName>
        <fullName evidence="3">Addiction module toxin RelE</fullName>
    </recommendedName>
</protein>
<organism evidence="1 2">
    <name type="scientific">Eiseniibacteriota bacterium</name>
    <dbReference type="NCBI Taxonomy" id="2212470"/>
    <lineage>
        <taxon>Bacteria</taxon>
        <taxon>Candidatus Eiseniibacteriota</taxon>
    </lineage>
</organism>
<dbReference type="EMBL" id="VBPB01000269">
    <property type="protein sequence ID" value="TMQ69896.1"/>
    <property type="molecule type" value="Genomic_DNA"/>
</dbReference>
<evidence type="ECO:0000313" key="2">
    <source>
        <dbReference type="Proteomes" id="UP000319771"/>
    </source>
</evidence>
<evidence type="ECO:0008006" key="3">
    <source>
        <dbReference type="Google" id="ProtNLM"/>
    </source>
</evidence>
<comment type="caution">
    <text evidence="1">The sequence shown here is derived from an EMBL/GenBank/DDBJ whole genome shotgun (WGS) entry which is preliminary data.</text>
</comment>